<comment type="caution">
    <text evidence="8">The sequence shown here is derived from an EMBL/GenBank/DDBJ whole genome shotgun (WGS) entry which is preliminary data.</text>
</comment>
<dbReference type="EMBL" id="LVCJ01000033">
    <property type="protein sequence ID" value="OAL35103.1"/>
    <property type="molecule type" value="Genomic_DNA"/>
</dbReference>
<evidence type="ECO:0000256" key="2">
    <source>
        <dbReference type="ARBA" id="ARBA00022692"/>
    </source>
</evidence>
<dbReference type="GO" id="GO:0005886">
    <property type="term" value="C:plasma membrane"/>
    <property type="evidence" value="ECO:0007669"/>
    <property type="project" value="TreeGrafter"/>
</dbReference>
<dbReference type="GeneID" id="34588997"/>
<dbReference type="OrthoDB" id="2241241at2759"/>
<dbReference type="InterPro" id="IPR020846">
    <property type="entry name" value="MFS_dom"/>
</dbReference>
<dbReference type="PROSITE" id="PS50850">
    <property type="entry name" value="MFS"/>
    <property type="match status" value="1"/>
</dbReference>
<feature type="region of interest" description="Disordered" evidence="5">
    <location>
        <begin position="1"/>
        <end position="58"/>
    </location>
</feature>
<feature type="transmembrane region" description="Helical" evidence="6">
    <location>
        <begin position="88"/>
        <end position="106"/>
    </location>
</feature>
<keyword evidence="2 6" id="KW-0812">Transmembrane</keyword>
<dbReference type="Gene3D" id="1.20.1250.20">
    <property type="entry name" value="MFS general substrate transporter like domains"/>
    <property type="match status" value="2"/>
</dbReference>
<keyword evidence="4 6" id="KW-0472">Membrane</keyword>
<dbReference type="GO" id="GO:0022857">
    <property type="term" value="F:transmembrane transporter activity"/>
    <property type="evidence" value="ECO:0007669"/>
    <property type="project" value="InterPro"/>
</dbReference>
<evidence type="ECO:0000256" key="6">
    <source>
        <dbReference type="SAM" id="Phobius"/>
    </source>
</evidence>
<evidence type="ECO:0000256" key="4">
    <source>
        <dbReference type="ARBA" id="ARBA00023136"/>
    </source>
</evidence>
<feature type="transmembrane region" description="Helical" evidence="6">
    <location>
        <begin position="247"/>
        <end position="267"/>
    </location>
</feature>
<evidence type="ECO:0000313" key="8">
    <source>
        <dbReference type="EMBL" id="OAL35103.1"/>
    </source>
</evidence>
<dbReference type="PANTHER" id="PTHR23501:SF58">
    <property type="entry name" value="LOW AFFINITY HEME TRANSPORTER STR3"/>
    <property type="match status" value="1"/>
</dbReference>
<feature type="transmembrane region" description="Helical" evidence="6">
    <location>
        <begin position="348"/>
        <end position="370"/>
    </location>
</feature>
<dbReference type="Pfam" id="PF07690">
    <property type="entry name" value="MFS_1"/>
    <property type="match status" value="1"/>
</dbReference>
<feature type="transmembrane region" description="Helical" evidence="6">
    <location>
        <begin position="512"/>
        <end position="537"/>
    </location>
</feature>
<protein>
    <recommendedName>
        <fullName evidence="7">Major facilitator superfamily (MFS) profile domain-containing protein</fullName>
    </recommendedName>
</protein>
<gene>
    <name evidence="8" type="ORF">AYO20_05580</name>
</gene>
<feature type="transmembrane region" description="Helical" evidence="6">
    <location>
        <begin position="180"/>
        <end position="201"/>
    </location>
</feature>
<feature type="region of interest" description="Disordered" evidence="5">
    <location>
        <begin position="624"/>
        <end position="646"/>
    </location>
</feature>
<feature type="transmembrane region" description="Helical" evidence="6">
    <location>
        <begin position="112"/>
        <end position="136"/>
    </location>
</feature>
<feature type="transmembrane region" description="Helical" evidence="6">
    <location>
        <begin position="213"/>
        <end position="235"/>
    </location>
</feature>
<proteinExistence type="predicted"/>
<evidence type="ECO:0000256" key="3">
    <source>
        <dbReference type="ARBA" id="ARBA00022989"/>
    </source>
</evidence>
<comment type="subcellular location">
    <subcellularLocation>
        <location evidence="1">Membrane</location>
        <topology evidence="1">Multi-pass membrane protein</topology>
    </subcellularLocation>
</comment>
<dbReference type="InterPro" id="IPR011701">
    <property type="entry name" value="MFS"/>
</dbReference>
<sequence>MSKPNGTSDLHPVGTDDKDLEPSLSPSAQESVDARGKSHGPSKSTAPPKDTGIYASDLEAPTGEPVIGVSKVEAFNKVLYESGRSGKILLWLLGISIGLTMFAYALDQGITSSIFTTMASSTFGVHASIAAVSTASQIIRAISKPFIGKLADITSRPTTYVVILFFYVIGFIVAASSSTFAAYTIGISFTAVGKSGLDLLSDIIVGDLTPLQWRGFFGAVISLPFVVTVPINGFIAEAFVDDWRWGLGMFTIVVPVLLLPAIFTLYSMQRRGEKLGMVTMAASRRERIGNSKESITSTSPTYWMKLMLEGLNEIDMIGLIILGFAFALILLPFTLAEDADGGWGNASMIAMLVIGFVLLITFILFEIYLAPKPLMTKRILKNRTFGAAVAIYTFNQMASSVRNTYFSSYIYVIKEWTTYQWTIFLGITTMGLSLLGPVVGLIQRRTHRYKTMMLFGAGARLIAYGLLVRADGLMIQGTARLVAAQLIFCLGSFNVVGVRVGSQASVPHEDMATMISVLTLWSTLGSSIGSAISSAIWTNEMLDRMRRDMPGVDEATLRKLYGSIRSLRTGYEFEDPIRQGAIRAYAYVNGHIAITALVLAAVPLVATLFMPDYYLGKQQNAVTNTGLDGEPVEPPPRASGRREQRITGREPSSFYRRWIAAYYKA</sequence>
<feature type="transmembrane region" description="Helical" evidence="6">
    <location>
        <begin position="157"/>
        <end position="174"/>
    </location>
</feature>
<dbReference type="InterPro" id="IPR036259">
    <property type="entry name" value="MFS_trans_sf"/>
</dbReference>
<keyword evidence="3 6" id="KW-1133">Transmembrane helix</keyword>
<feature type="transmembrane region" description="Helical" evidence="6">
    <location>
        <begin position="382"/>
        <end position="401"/>
    </location>
</feature>
<feature type="transmembrane region" description="Helical" evidence="6">
    <location>
        <begin position="592"/>
        <end position="610"/>
    </location>
</feature>
<dbReference type="PANTHER" id="PTHR23501">
    <property type="entry name" value="MAJOR FACILITATOR SUPERFAMILY"/>
    <property type="match status" value="1"/>
</dbReference>
<feature type="transmembrane region" description="Helical" evidence="6">
    <location>
        <begin position="481"/>
        <end position="500"/>
    </location>
</feature>
<organism evidence="8 9">
    <name type="scientific">Fonsecaea nubica</name>
    <dbReference type="NCBI Taxonomy" id="856822"/>
    <lineage>
        <taxon>Eukaryota</taxon>
        <taxon>Fungi</taxon>
        <taxon>Dikarya</taxon>
        <taxon>Ascomycota</taxon>
        <taxon>Pezizomycotina</taxon>
        <taxon>Eurotiomycetes</taxon>
        <taxon>Chaetothyriomycetidae</taxon>
        <taxon>Chaetothyriales</taxon>
        <taxon>Herpotrichiellaceae</taxon>
        <taxon>Fonsecaea</taxon>
    </lineage>
</organism>
<keyword evidence="9" id="KW-1185">Reference proteome</keyword>
<evidence type="ECO:0000313" key="9">
    <source>
        <dbReference type="Proteomes" id="UP000185904"/>
    </source>
</evidence>
<feature type="transmembrane region" description="Helical" evidence="6">
    <location>
        <begin position="421"/>
        <end position="442"/>
    </location>
</feature>
<dbReference type="SUPFAM" id="SSF103473">
    <property type="entry name" value="MFS general substrate transporter"/>
    <property type="match status" value="2"/>
</dbReference>
<feature type="transmembrane region" description="Helical" evidence="6">
    <location>
        <begin position="314"/>
        <end position="336"/>
    </location>
</feature>
<evidence type="ECO:0000256" key="1">
    <source>
        <dbReference type="ARBA" id="ARBA00004141"/>
    </source>
</evidence>
<evidence type="ECO:0000259" key="7">
    <source>
        <dbReference type="PROSITE" id="PS50850"/>
    </source>
</evidence>
<reference evidence="8 9" key="1">
    <citation type="submission" date="2016-03" db="EMBL/GenBank/DDBJ databases">
        <title>The draft genome sequence of Fonsecaea nubica causative agent of cutaneous subcutaneous infection in human host.</title>
        <authorList>
            <person name="Costa F."/>
            <person name="Sybren D.H."/>
            <person name="Raittz R.T."/>
            <person name="Weiss V.A."/>
            <person name="Leao A.C."/>
            <person name="Gomes R."/>
            <person name="De Souza E.M."/>
            <person name="Pedrosa F.O."/>
            <person name="Steffens M.B."/>
            <person name="Bombassaro A."/>
            <person name="Tadra-Sfeir M.Z."/>
            <person name="Moreno L.F."/>
            <person name="Najafzadeh M.J."/>
            <person name="Felipe M.S."/>
            <person name="Teixeira M."/>
            <person name="Sun J."/>
            <person name="Xi L."/>
            <person name="Castro M.A."/>
            <person name="Vicente V.A."/>
        </authorList>
    </citation>
    <scope>NUCLEOTIDE SEQUENCE [LARGE SCALE GENOMIC DNA]</scope>
    <source>
        <strain evidence="8 9">CBS 269.64</strain>
    </source>
</reference>
<dbReference type="RefSeq" id="XP_022500115.1">
    <property type="nucleotide sequence ID" value="XM_022643874.1"/>
</dbReference>
<dbReference type="Proteomes" id="UP000185904">
    <property type="component" value="Unassembled WGS sequence"/>
</dbReference>
<name>A0A178D144_9EURO</name>
<accession>A0A178D144</accession>
<feature type="domain" description="Major facilitator superfamily (MFS) profile" evidence="7">
    <location>
        <begin position="93"/>
        <end position="614"/>
    </location>
</feature>
<dbReference type="AlphaFoldDB" id="A0A178D144"/>
<evidence type="ECO:0000256" key="5">
    <source>
        <dbReference type="SAM" id="MobiDB-lite"/>
    </source>
</evidence>